<accession>A0A8J6C5V2</accession>
<reference evidence="1" key="1">
    <citation type="submission" date="2021-05" db="EMBL/GenBank/DDBJ databases">
        <title>The genome of the haptophyte Pavlova lutheri (Diacronema luteri, Pavlovales) - a model for lipid biosynthesis in eukaryotic algae.</title>
        <authorList>
            <person name="Hulatt C.J."/>
            <person name="Posewitz M.C."/>
        </authorList>
    </citation>
    <scope>NUCLEOTIDE SEQUENCE</scope>
    <source>
        <strain evidence="1">NIVA-4/92</strain>
    </source>
</reference>
<evidence type="ECO:0000313" key="1">
    <source>
        <dbReference type="EMBL" id="KAG8462967.1"/>
    </source>
</evidence>
<proteinExistence type="predicted"/>
<sequence>MLLDNIGVVQRGNQVTCRHFVTGLYHQLTGEMQAQIMAADLSDERLDLGQALFPTSPPHCSSLRGAARTSRCGCVGPLPGDAITFSRGRGRHDGVQRCSVLCAPCTAAQGGAE</sequence>
<gene>
    <name evidence="1" type="ORF">KFE25_001740</name>
</gene>
<dbReference type="EMBL" id="JAGTXO010000018">
    <property type="protein sequence ID" value="KAG8462967.1"/>
    <property type="molecule type" value="Genomic_DNA"/>
</dbReference>
<evidence type="ECO:0000313" key="2">
    <source>
        <dbReference type="Proteomes" id="UP000751190"/>
    </source>
</evidence>
<name>A0A8J6C5V2_DIALT</name>
<dbReference type="Proteomes" id="UP000751190">
    <property type="component" value="Unassembled WGS sequence"/>
</dbReference>
<protein>
    <submittedName>
        <fullName evidence="1">Uncharacterized protein</fullName>
    </submittedName>
</protein>
<organism evidence="1 2">
    <name type="scientific">Diacronema lutheri</name>
    <name type="common">Unicellular marine alga</name>
    <name type="synonym">Monochrysis lutheri</name>
    <dbReference type="NCBI Taxonomy" id="2081491"/>
    <lineage>
        <taxon>Eukaryota</taxon>
        <taxon>Haptista</taxon>
        <taxon>Haptophyta</taxon>
        <taxon>Pavlovophyceae</taxon>
        <taxon>Pavlovales</taxon>
        <taxon>Pavlovaceae</taxon>
        <taxon>Diacronema</taxon>
    </lineage>
</organism>
<comment type="caution">
    <text evidence="1">The sequence shown here is derived from an EMBL/GenBank/DDBJ whole genome shotgun (WGS) entry which is preliminary data.</text>
</comment>
<keyword evidence="2" id="KW-1185">Reference proteome</keyword>
<dbReference type="AlphaFoldDB" id="A0A8J6C5V2"/>